<feature type="transmembrane region" description="Helical" evidence="1">
    <location>
        <begin position="164"/>
        <end position="182"/>
    </location>
</feature>
<feature type="transmembrane region" description="Helical" evidence="1">
    <location>
        <begin position="122"/>
        <end position="144"/>
    </location>
</feature>
<sequence length="211" mass="24732">MEEQELKNIWKRSSNKEDITINNNQLIVNFKSKMERRESIVRRRDRREAIGAVFGVSYFLYFIIKAPLTISSIGAALMILSMIHVLYQLYRNRKSRFTQNLFLPLKQQLQQQRTFMLRQAKLLNSGVLIMFLPIFISSCIFTWGNYALHNLNHELSDDILTTKLPAKLIATLFMVGVGIYLIRQNKRAAKVNWEPLIKDIDLIIENLDKEK</sequence>
<gene>
    <name evidence="2" type="ORF">J1C55_05610</name>
</gene>
<dbReference type="EMBL" id="JAFMPT010000005">
    <property type="protein sequence ID" value="MCC1484061.1"/>
    <property type="molecule type" value="Genomic_DNA"/>
</dbReference>
<proteinExistence type="predicted"/>
<dbReference type="RefSeq" id="WP_227476509.1">
    <property type="nucleotide sequence ID" value="NZ_JAFMPT010000005.1"/>
</dbReference>
<reference evidence="2" key="2">
    <citation type="submission" date="2021-10" db="EMBL/GenBank/DDBJ databases">
        <title>Genome of Winogradskyella sp. E313.</title>
        <authorList>
            <person name="Zhou Y."/>
        </authorList>
    </citation>
    <scope>NUCLEOTIDE SEQUENCE</scope>
    <source>
        <strain evidence="2">E313</strain>
    </source>
</reference>
<keyword evidence="3" id="KW-1185">Reference proteome</keyword>
<evidence type="ECO:0000313" key="3">
    <source>
        <dbReference type="Proteomes" id="UP000778797"/>
    </source>
</evidence>
<dbReference type="Proteomes" id="UP000778797">
    <property type="component" value="Unassembled WGS sequence"/>
</dbReference>
<feature type="transmembrane region" description="Helical" evidence="1">
    <location>
        <begin position="70"/>
        <end position="90"/>
    </location>
</feature>
<keyword evidence="1" id="KW-0812">Transmembrane</keyword>
<keyword evidence="1" id="KW-0472">Membrane</keyword>
<comment type="caution">
    <text evidence="2">The sequence shown here is derived from an EMBL/GenBank/DDBJ whole genome shotgun (WGS) entry which is preliminary data.</text>
</comment>
<keyword evidence="1" id="KW-1133">Transmembrane helix</keyword>
<evidence type="ECO:0000313" key="2">
    <source>
        <dbReference type="EMBL" id="MCC1484061.1"/>
    </source>
</evidence>
<reference evidence="2" key="1">
    <citation type="submission" date="2021-03" db="EMBL/GenBank/DDBJ databases">
        <authorList>
            <person name="Ping X."/>
        </authorList>
    </citation>
    <scope>NUCLEOTIDE SEQUENCE</scope>
    <source>
        <strain evidence="2">E313</strain>
    </source>
</reference>
<name>A0ABS8EMA9_9FLAO</name>
<evidence type="ECO:0000256" key="1">
    <source>
        <dbReference type="SAM" id="Phobius"/>
    </source>
</evidence>
<accession>A0ABS8EMA9</accession>
<protein>
    <submittedName>
        <fullName evidence="2">Uncharacterized protein</fullName>
    </submittedName>
</protein>
<organism evidence="2 3">
    <name type="scientific">Winogradskyella immobilis</name>
    <dbReference type="NCBI Taxonomy" id="2816852"/>
    <lineage>
        <taxon>Bacteria</taxon>
        <taxon>Pseudomonadati</taxon>
        <taxon>Bacteroidota</taxon>
        <taxon>Flavobacteriia</taxon>
        <taxon>Flavobacteriales</taxon>
        <taxon>Flavobacteriaceae</taxon>
        <taxon>Winogradskyella</taxon>
    </lineage>
</organism>
<feature type="transmembrane region" description="Helical" evidence="1">
    <location>
        <begin position="46"/>
        <end position="64"/>
    </location>
</feature>